<keyword evidence="3" id="KW-1185">Reference proteome</keyword>
<feature type="compositionally biased region" description="Basic and acidic residues" evidence="1">
    <location>
        <begin position="54"/>
        <end position="63"/>
    </location>
</feature>
<evidence type="ECO:0000313" key="2">
    <source>
        <dbReference type="EMBL" id="MFC1456933.1"/>
    </source>
</evidence>
<comment type="caution">
    <text evidence="2">The sequence shown here is derived from an EMBL/GenBank/DDBJ whole genome shotgun (WGS) entry which is preliminary data.</text>
</comment>
<name>A0ABV6Y6P0_9HYPH</name>
<proteinExistence type="predicted"/>
<protein>
    <submittedName>
        <fullName evidence="2">DUF6496 domain-containing protein</fullName>
    </submittedName>
</protein>
<sequence length="133" mass="14842">MAKQSKAQKDTVHRVMHEFKEGKLKIRGSGPKVKNPKQAIAIALHEAGASNQESPKKNRENLSKTKSKERRGETASKKSVSKKTASPRERLSGKASKAGRAKTRAELYAEAKRRDLPGRSRMSKAELERSLHR</sequence>
<dbReference type="EMBL" id="JBHOMY010000023">
    <property type="protein sequence ID" value="MFC1456933.1"/>
    <property type="molecule type" value="Genomic_DNA"/>
</dbReference>
<feature type="compositionally biased region" description="Basic and acidic residues" evidence="1">
    <location>
        <begin position="103"/>
        <end position="133"/>
    </location>
</feature>
<feature type="compositionally biased region" description="Basic and acidic residues" evidence="1">
    <location>
        <begin position="7"/>
        <end position="24"/>
    </location>
</feature>
<evidence type="ECO:0000256" key="1">
    <source>
        <dbReference type="SAM" id="MobiDB-lite"/>
    </source>
</evidence>
<organism evidence="2 3">
    <name type="scientific">Microvirga arabica</name>
    <dbReference type="NCBI Taxonomy" id="1128671"/>
    <lineage>
        <taxon>Bacteria</taxon>
        <taxon>Pseudomonadati</taxon>
        <taxon>Pseudomonadota</taxon>
        <taxon>Alphaproteobacteria</taxon>
        <taxon>Hyphomicrobiales</taxon>
        <taxon>Methylobacteriaceae</taxon>
        <taxon>Microvirga</taxon>
    </lineage>
</organism>
<gene>
    <name evidence="2" type="ORF">ACETIH_09415</name>
</gene>
<accession>A0ABV6Y6P0</accession>
<evidence type="ECO:0000313" key="3">
    <source>
        <dbReference type="Proteomes" id="UP001593940"/>
    </source>
</evidence>
<dbReference type="InterPro" id="IPR045468">
    <property type="entry name" value="DUF6496"/>
</dbReference>
<dbReference type="Pfam" id="PF20106">
    <property type="entry name" value="DUF6496"/>
    <property type="match status" value="1"/>
</dbReference>
<reference evidence="2 3" key="1">
    <citation type="submission" date="2024-09" db="EMBL/GenBank/DDBJ databases">
        <title>Nodulacao em especies de Leguminosae Basais da Amazonia e Caracterizacao dos Rizobios e Bacterias Associadas aos Nodulos.</title>
        <authorList>
            <person name="Jambeiro I.C.A."/>
            <person name="Lopes I.S."/>
            <person name="Aguiar E.R.G.R."/>
            <person name="Santos A.F.J."/>
            <person name="Dos Santos J.M.F."/>
            <person name="Gross E."/>
        </authorList>
    </citation>
    <scope>NUCLEOTIDE SEQUENCE [LARGE SCALE GENOMIC DNA]</scope>
    <source>
        <strain evidence="2 3">BRUESC1165</strain>
    </source>
</reference>
<feature type="region of interest" description="Disordered" evidence="1">
    <location>
        <begin position="1"/>
        <end position="133"/>
    </location>
</feature>
<dbReference type="Proteomes" id="UP001593940">
    <property type="component" value="Unassembled WGS sequence"/>
</dbReference>
<dbReference type="RefSeq" id="WP_203274864.1">
    <property type="nucleotide sequence ID" value="NZ_JAFBID010000082.1"/>
</dbReference>